<feature type="domain" description="DUF4190" evidence="2">
    <location>
        <begin position="22"/>
        <end position="83"/>
    </location>
</feature>
<feature type="transmembrane region" description="Helical" evidence="1">
    <location>
        <begin position="72"/>
        <end position="101"/>
    </location>
</feature>
<dbReference type="InterPro" id="IPR025241">
    <property type="entry name" value="DUF4190"/>
</dbReference>
<dbReference type="OrthoDB" id="3733716at2"/>
<keyword evidence="1" id="KW-1133">Transmembrane helix</keyword>
<proteinExistence type="predicted"/>
<sequence length="106" mass="10789">MSSYPSAPVGGGWQPPPKHPQATLVLILGILGLAVCGVLAPVAWVMGNRALREIDANPQQFGGRSEANAGRILGIVGTAFLAIGLLLLVALLAFGVLGLLVSASSY</sequence>
<evidence type="ECO:0000259" key="2">
    <source>
        <dbReference type="Pfam" id="PF13828"/>
    </source>
</evidence>
<keyword evidence="1" id="KW-0472">Membrane</keyword>
<keyword evidence="4" id="KW-1185">Reference proteome</keyword>
<protein>
    <submittedName>
        <fullName evidence="3">DUF4190 domain-containing protein</fullName>
    </submittedName>
</protein>
<evidence type="ECO:0000256" key="1">
    <source>
        <dbReference type="SAM" id="Phobius"/>
    </source>
</evidence>
<name>A0A3L8PNZ3_9ACTN</name>
<evidence type="ECO:0000313" key="4">
    <source>
        <dbReference type="Proteomes" id="UP000282515"/>
    </source>
</evidence>
<dbReference type="Pfam" id="PF13828">
    <property type="entry name" value="DUF4190"/>
    <property type="match status" value="1"/>
</dbReference>
<organism evidence="3 4">
    <name type="scientific">Aeromicrobium phragmitis</name>
    <dbReference type="NCBI Taxonomy" id="2478914"/>
    <lineage>
        <taxon>Bacteria</taxon>
        <taxon>Bacillati</taxon>
        <taxon>Actinomycetota</taxon>
        <taxon>Actinomycetes</taxon>
        <taxon>Propionibacteriales</taxon>
        <taxon>Nocardioidaceae</taxon>
        <taxon>Aeromicrobium</taxon>
    </lineage>
</organism>
<evidence type="ECO:0000313" key="3">
    <source>
        <dbReference type="EMBL" id="RLV56423.1"/>
    </source>
</evidence>
<reference evidence="3 4" key="1">
    <citation type="submission" date="2018-10" db="EMBL/GenBank/DDBJ databases">
        <title>Aeromicrobium sp. 9W16Y-2 whole genome shotgun sequence.</title>
        <authorList>
            <person name="Li F."/>
        </authorList>
    </citation>
    <scope>NUCLEOTIDE SEQUENCE [LARGE SCALE GENOMIC DNA]</scope>
    <source>
        <strain evidence="3 4">9W16Y-2</strain>
    </source>
</reference>
<dbReference type="EMBL" id="RDBF01000003">
    <property type="protein sequence ID" value="RLV56423.1"/>
    <property type="molecule type" value="Genomic_DNA"/>
</dbReference>
<accession>A0A3L8PNZ3</accession>
<dbReference type="AlphaFoldDB" id="A0A3L8PNZ3"/>
<gene>
    <name evidence="3" type="ORF">D9V41_04905</name>
</gene>
<dbReference type="Proteomes" id="UP000282515">
    <property type="component" value="Unassembled WGS sequence"/>
</dbReference>
<keyword evidence="1" id="KW-0812">Transmembrane</keyword>
<feature type="transmembrane region" description="Helical" evidence="1">
    <location>
        <begin position="22"/>
        <end position="45"/>
    </location>
</feature>
<dbReference type="RefSeq" id="WP_121793430.1">
    <property type="nucleotide sequence ID" value="NZ_RDBF01000003.1"/>
</dbReference>
<comment type="caution">
    <text evidence="3">The sequence shown here is derived from an EMBL/GenBank/DDBJ whole genome shotgun (WGS) entry which is preliminary data.</text>
</comment>